<feature type="region of interest" description="Disordered" evidence="1">
    <location>
        <begin position="244"/>
        <end position="289"/>
    </location>
</feature>
<dbReference type="EMBL" id="WIXE01015192">
    <property type="protein sequence ID" value="KAK5973658.1"/>
    <property type="molecule type" value="Genomic_DNA"/>
</dbReference>
<proteinExistence type="predicted"/>
<sequence>MKRFWNDNTFILVMADKSAQQNDKQVEKPCKEKTEKNSLPDAKGRSPSPSVPVKQSEKTGESAKAEGKDRSPTRIEPFHRAFKDSITLAQLREQLQRTLSKLNLKIDEGDALAVVGSALGPLIASWRKRDEYSERYSKGLLFILEYCLAHSMEDHQCFELLVTSLGYNTVQFWRVAVPHIFDSDLAYGTKFRDSLLFALTLYDVNTGKNRLRELYAAVPGIRKSLLGVNAKQFGERFHHLQKRLSRHSSMGSMESIASDKDDEGKRSRHSSNHSEEEDDDEPRVPTGGIANTHFQVTKVSVRCNGKVLQHFEQVRYIRK</sequence>
<dbReference type="AlphaFoldDB" id="A0AAN8FZQ1"/>
<feature type="region of interest" description="Disordered" evidence="1">
    <location>
        <begin position="15"/>
        <end position="74"/>
    </location>
</feature>
<evidence type="ECO:0000313" key="3">
    <source>
        <dbReference type="Proteomes" id="UP001331761"/>
    </source>
</evidence>
<keyword evidence="3" id="KW-1185">Reference proteome</keyword>
<evidence type="ECO:0000256" key="1">
    <source>
        <dbReference type="SAM" id="MobiDB-lite"/>
    </source>
</evidence>
<reference evidence="2 3" key="1">
    <citation type="submission" date="2019-10" db="EMBL/GenBank/DDBJ databases">
        <title>Assembly and Annotation for the nematode Trichostrongylus colubriformis.</title>
        <authorList>
            <person name="Martin J."/>
        </authorList>
    </citation>
    <scope>NUCLEOTIDE SEQUENCE [LARGE SCALE GENOMIC DNA]</scope>
    <source>
        <strain evidence="2">G859</strain>
        <tissue evidence="2">Whole worm</tissue>
    </source>
</reference>
<organism evidence="2 3">
    <name type="scientific">Trichostrongylus colubriformis</name>
    <name type="common">Black scour worm</name>
    <dbReference type="NCBI Taxonomy" id="6319"/>
    <lineage>
        <taxon>Eukaryota</taxon>
        <taxon>Metazoa</taxon>
        <taxon>Ecdysozoa</taxon>
        <taxon>Nematoda</taxon>
        <taxon>Chromadorea</taxon>
        <taxon>Rhabditida</taxon>
        <taxon>Rhabditina</taxon>
        <taxon>Rhabditomorpha</taxon>
        <taxon>Strongyloidea</taxon>
        <taxon>Trichostrongylidae</taxon>
        <taxon>Trichostrongylus</taxon>
    </lineage>
</organism>
<evidence type="ECO:0000313" key="2">
    <source>
        <dbReference type="EMBL" id="KAK5973658.1"/>
    </source>
</evidence>
<name>A0AAN8FZQ1_TRICO</name>
<gene>
    <name evidence="2" type="ORF">GCK32_016046</name>
</gene>
<feature type="compositionally biased region" description="Basic and acidic residues" evidence="1">
    <location>
        <begin position="24"/>
        <end position="44"/>
    </location>
</feature>
<protein>
    <submittedName>
        <fullName evidence="2">Uncharacterized protein</fullName>
    </submittedName>
</protein>
<accession>A0AAN8FZQ1</accession>
<dbReference type="Proteomes" id="UP001331761">
    <property type="component" value="Unassembled WGS sequence"/>
</dbReference>
<feature type="compositionally biased region" description="Basic and acidic residues" evidence="1">
    <location>
        <begin position="55"/>
        <end position="74"/>
    </location>
</feature>
<comment type="caution">
    <text evidence="2">The sequence shown here is derived from an EMBL/GenBank/DDBJ whole genome shotgun (WGS) entry which is preliminary data.</text>
</comment>